<evidence type="ECO:0000256" key="1">
    <source>
        <dbReference type="SAM" id="MobiDB-lite"/>
    </source>
</evidence>
<feature type="transmembrane region" description="Helical" evidence="2">
    <location>
        <begin position="41"/>
        <end position="64"/>
    </location>
</feature>
<evidence type="ECO:0000313" key="3">
    <source>
        <dbReference type="EMBL" id="PZN00989.1"/>
    </source>
</evidence>
<evidence type="ECO:0000256" key="2">
    <source>
        <dbReference type="SAM" id="Phobius"/>
    </source>
</evidence>
<keyword evidence="2" id="KW-1133">Transmembrane helix</keyword>
<dbReference type="AlphaFoldDB" id="A0A2W4JRL3"/>
<protein>
    <submittedName>
        <fullName evidence="3">Uncharacterized protein</fullName>
    </submittedName>
</protein>
<reference evidence="3" key="1">
    <citation type="submission" date="2018-05" db="EMBL/GenBank/DDBJ databases">
        <authorList>
            <person name="Lanie J.A."/>
            <person name="Ng W.-L."/>
            <person name="Kazmierczak K.M."/>
            <person name="Andrzejewski T.M."/>
            <person name="Davidsen T.M."/>
            <person name="Wayne K.J."/>
            <person name="Tettelin H."/>
            <person name="Glass J.I."/>
            <person name="Rusch D."/>
            <person name="Podicherti R."/>
            <person name="Tsui H.-C.T."/>
            <person name="Winkler M.E."/>
        </authorList>
    </citation>
    <scope>NUCLEOTIDE SEQUENCE</scope>
    <source>
        <strain evidence="3">ZC4RG45</strain>
    </source>
</reference>
<keyword evidence="2" id="KW-0812">Transmembrane</keyword>
<feature type="region of interest" description="Disordered" evidence="1">
    <location>
        <begin position="1"/>
        <end position="25"/>
    </location>
</feature>
<comment type="caution">
    <text evidence="3">The sequence shown here is derived from an EMBL/GenBank/DDBJ whole genome shotgun (WGS) entry which is preliminary data.</text>
</comment>
<proteinExistence type="predicted"/>
<organism evidence="3">
    <name type="scientific">Thermocrispum agreste</name>
    <dbReference type="NCBI Taxonomy" id="37925"/>
    <lineage>
        <taxon>Bacteria</taxon>
        <taxon>Bacillati</taxon>
        <taxon>Actinomycetota</taxon>
        <taxon>Actinomycetes</taxon>
        <taxon>Pseudonocardiales</taxon>
        <taxon>Pseudonocardiaceae</taxon>
        <taxon>Thermocrispum</taxon>
    </lineage>
</organism>
<sequence>MRVGTTGQLHPFGVFPRATGDPTLETSSRHADLEVTMLATIATWTVAALGMAVLLVMAFGAAAIDFDTPPMRRRHKATD</sequence>
<gene>
    <name evidence="3" type="ORF">DIU77_02070</name>
</gene>
<accession>A0A2W4JRL3</accession>
<name>A0A2W4JRL3_9PSEU</name>
<keyword evidence="2" id="KW-0472">Membrane</keyword>
<dbReference type="EMBL" id="QGUI01000044">
    <property type="protein sequence ID" value="PZN00989.1"/>
    <property type="molecule type" value="Genomic_DNA"/>
</dbReference>